<feature type="repeat" description="ANK" evidence="3">
    <location>
        <begin position="245"/>
        <end position="279"/>
    </location>
</feature>
<dbReference type="AlphaFoldDB" id="A0AAV7IUF4"/>
<dbReference type="EMBL" id="JAHXZJ010000747">
    <property type="protein sequence ID" value="KAH0557757.1"/>
    <property type="molecule type" value="Genomic_DNA"/>
</dbReference>
<proteinExistence type="predicted"/>
<dbReference type="InterPro" id="IPR050745">
    <property type="entry name" value="Multifunctional_regulatory"/>
</dbReference>
<dbReference type="SUPFAM" id="SSF48403">
    <property type="entry name" value="Ankyrin repeat"/>
    <property type="match status" value="1"/>
</dbReference>
<protein>
    <recommendedName>
        <fullName evidence="6">Ankyrin repeat protein</fullName>
    </recommendedName>
</protein>
<evidence type="ECO:0000256" key="3">
    <source>
        <dbReference type="PROSITE-ProRule" id="PRU00023"/>
    </source>
</evidence>
<dbReference type="Gene3D" id="1.25.40.20">
    <property type="entry name" value="Ankyrin repeat-containing domain"/>
    <property type="match status" value="2"/>
</dbReference>
<dbReference type="PROSITE" id="PS50088">
    <property type="entry name" value="ANK_REPEAT"/>
    <property type="match status" value="3"/>
</dbReference>
<dbReference type="InterPro" id="IPR036770">
    <property type="entry name" value="Ankyrin_rpt-contain_sf"/>
</dbReference>
<dbReference type="SMART" id="SM00248">
    <property type="entry name" value="ANK"/>
    <property type="match status" value="7"/>
</dbReference>
<keyword evidence="1" id="KW-0677">Repeat</keyword>
<dbReference type="Proteomes" id="UP000826195">
    <property type="component" value="Unassembled WGS sequence"/>
</dbReference>
<dbReference type="PANTHER" id="PTHR24189:SF50">
    <property type="entry name" value="ANKYRIN REPEAT AND SOCS BOX PROTEIN 2"/>
    <property type="match status" value="1"/>
</dbReference>
<dbReference type="InterPro" id="IPR002110">
    <property type="entry name" value="Ankyrin_rpt"/>
</dbReference>
<name>A0AAV7IUF4_COTGL</name>
<accession>A0AAV7IUF4</accession>
<evidence type="ECO:0000256" key="1">
    <source>
        <dbReference type="ARBA" id="ARBA00022737"/>
    </source>
</evidence>
<gene>
    <name evidence="4" type="ORF">KQX54_011415</name>
</gene>
<keyword evidence="2 3" id="KW-0040">ANK repeat</keyword>
<evidence type="ECO:0000313" key="5">
    <source>
        <dbReference type="Proteomes" id="UP000826195"/>
    </source>
</evidence>
<feature type="repeat" description="ANK" evidence="3">
    <location>
        <begin position="143"/>
        <end position="175"/>
    </location>
</feature>
<evidence type="ECO:0000313" key="4">
    <source>
        <dbReference type="EMBL" id="KAH0557757.1"/>
    </source>
</evidence>
<feature type="repeat" description="ANK" evidence="3">
    <location>
        <begin position="105"/>
        <end position="134"/>
    </location>
</feature>
<dbReference type="Pfam" id="PF12796">
    <property type="entry name" value="Ank_2"/>
    <property type="match status" value="2"/>
</dbReference>
<sequence length="392" mass="43800">MEIPQIKIENINITTVKVLLQKPNVYVNTIFPIRNVPNRFTSLLSVAVMKEDYELINYLVSKNADINLHTPKCEAAVILAVKIGNIKIIRKLLELRADVNIYNQKGEMSLHIAVQKNRHDIVKCLLAHGANINAPILGSSIYSSLRPLHLAVVSRSEDMVKLLLDENADINAKTSTRESALMKAGLNNDIAMTKFLIARGAHCISVCPNQTIIHDLLCYLKHTSVLEYLLSLDESFTDINIRTNSGESFLMFSLEYGYGNCEISKLLLDAGDDVDAVNSTGQLAIDFEKNRTVGFSVIEKHIVKLISAGFDVSPRNRLTVVKGFESFHTNCCEEVKKMKMSKVGASQVSFFNVLLLMNVHDLSVRLKNNQIFKADRKIRREHAMLCTAATAI</sequence>
<evidence type="ECO:0000256" key="2">
    <source>
        <dbReference type="ARBA" id="ARBA00023043"/>
    </source>
</evidence>
<keyword evidence="5" id="KW-1185">Reference proteome</keyword>
<organism evidence="4 5">
    <name type="scientific">Cotesia glomerata</name>
    <name type="common">Lepidopteran parasitic wasp</name>
    <name type="synonym">Apanteles glomeratus</name>
    <dbReference type="NCBI Taxonomy" id="32391"/>
    <lineage>
        <taxon>Eukaryota</taxon>
        <taxon>Metazoa</taxon>
        <taxon>Ecdysozoa</taxon>
        <taxon>Arthropoda</taxon>
        <taxon>Hexapoda</taxon>
        <taxon>Insecta</taxon>
        <taxon>Pterygota</taxon>
        <taxon>Neoptera</taxon>
        <taxon>Endopterygota</taxon>
        <taxon>Hymenoptera</taxon>
        <taxon>Apocrita</taxon>
        <taxon>Ichneumonoidea</taxon>
        <taxon>Braconidae</taxon>
        <taxon>Microgastrinae</taxon>
        <taxon>Cotesia</taxon>
    </lineage>
</organism>
<comment type="caution">
    <text evidence="4">The sequence shown here is derived from an EMBL/GenBank/DDBJ whole genome shotgun (WGS) entry which is preliminary data.</text>
</comment>
<evidence type="ECO:0008006" key="6">
    <source>
        <dbReference type="Google" id="ProtNLM"/>
    </source>
</evidence>
<dbReference type="PROSITE" id="PS50297">
    <property type="entry name" value="ANK_REP_REGION"/>
    <property type="match status" value="2"/>
</dbReference>
<dbReference type="PANTHER" id="PTHR24189">
    <property type="entry name" value="MYOTROPHIN"/>
    <property type="match status" value="1"/>
</dbReference>
<reference evidence="4 5" key="1">
    <citation type="journal article" date="2021" name="J. Hered.">
        <title>A chromosome-level genome assembly of the parasitoid wasp, Cotesia glomerata (Hymenoptera: Braconidae).</title>
        <authorList>
            <person name="Pinto B.J."/>
            <person name="Weis J.J."/>
            <person name="Gamble T."/>
            <person name="Ode P.J."/>
            <person name="Paul R."/>
            <person name="Zaspel J.M."/>
        </authorList>
    </citation>
    <scope>NUCLEOTIDE SEQUENCE [LARGE SCALE GENOMIC DNA]</scope>
    <source>
        <strain evidence="4">CgM1</strain>
    </source>
</reference>